<evidence type="ECO:0000313" key="3">
    <source>
        <dbReference type="Proteomes" id="UP000887564"/>
    </source>
</evidence>
<dbReference type="PANTHER" id="PTHR11878:SF75">
    <property type="entry name" value="CALX-BETA DOMAIN-CONTAINING PROTEIN"/>
    <property type="match status" value="1"/>
</dbReference>
<dbReference type="WBParaSite" id="PEQ_0001088601-mRNA-1">
    <property type="protein sequence ID" value="PEQ_0001088601-mRNA-1"/>
    <property type="gene ID" value="PEQ_0001088601"/>
</dbReference>
<name>A0A914S9Q0_PAREQ</name>
<keyword evidence="1" id="KW-0406">Ion transport</keyword>
<feature type="transmembrane region" description="Helical" evidence="2">
    <location>
        <begin position="71"/>
        <end position="91"/>
    </location>
</feature>
<dbReference type="PANTHER" id="PTHR11878">
    <property type="entry name" value="SODIUM/CALCIUM EXCHANGER"/>
    <property type="match status" value="1"/>
</dbReference>
<reference evidence="4" key="1">
    <citation type="submission" date="2022-11" db="UniProtKB">
        <authorList>
            <consortium name="WormBaseParasite"/>
        </authorList>
    </citation>
    <scope>IDENTIFICATION</scope>
</reference>
<dbReference type="GO" id="GO:0098794">
    <property type="term" value="C:postsynapse"/>
    <property type="evidence" value="ECO:0007669"/>
    <property type="project" value="TreeGrafter"/>
</dbReference>
<dbReference type="GO" id="GO:0042383">
    <property type="term" value="C:sarcolemma"/>
    <property type="evidence" value="ECO:0007669"/>
    <property type="project" value="TreeGrafter"/>
</dbReference>
<organism evidence="3 4">
    <name type="scientific">Parascaris equorum</name>
    <name type="common">Equine roundworm</name>
    <dbReference type="NCBI Taxonomy" id="6256"/>
    <lineage>
        <taxon>Eukaryota</taxon>
        <taxon>Metazoa</taxon>
        <taxon>Ecdysozoa</taxon>
        <taxon>Nematoda</taxon>
        <taxon>Chromadorea</taxon>
        <taxon>Rhabditida</taxon>
        <taxon>Spirurina</taxon>
        <taxon>Ascaridomorpha</taxon>
        <taxon>Ascaridoidea</taxon>
        <taxon>Ascarididae</taxon>
        <taxon>Parascaris</taxon>
    </lineage>
</organism>
<keyword evidence="2" id="KW-1133">Transmembrane helix</keyword>
<dbReference type="AlphaFoldDB" id="A0A914S9Q0"/>
<dbReference type="Proteomes" id="UP000887564">
    <property type="component" value="Unplaced"/>
</dbReference>
<evidence type="ECO:0000256" key="1">
    <source>
        <dbReference type="ARBA" id="ARBA00023065"/>
    </source>
</evidence>
<keyword evidence="3" id="KW-1185">Reference proteome</keyword>
<proteinExistence type="predicted"/>
<dbReference type="InterPro" id="IPR051171">
    <property type="entry name" value="CaCA"/>
</dbReference>
<dbReference type="GO" id="GO:0005432">
    <property type="term" value="F:calcium:sodium antiporter activity"/>
    <property type="evidence" value="ECO:0007669"/>
    <property type="project" value="TreeGrafter"/>
</dbReference>
<dbReference type="GO" id="GO:0098703">
    <property type="term" value="P:calcium ion import across plasma membrane"/>
    <property type="evidence" value="ECO:0007669"/>
    <property type="project" value="TreeGrafter"/>
</dbReference>
<feature type="transmembrane region" description="Helical" evidence="2">
    <location>
        <begin position="38"/>
        <end position="59"/>
    </location>
</feature>
<keyword evidence="2" id="KW-0812">Transmembrane</keyword>
<keyword evidence="1" id="KW-0813">Transport</keyword>
<accession>A0A914S9Q0</accession>
<evidence type="ECO:0000256" key="2">
    <source>
        <dbReference type="SAM" id="Phobius"/>
    </source>
</evidence>
<sequence>MFFGVSIVADRFMAAIEVITSQEREVKLKKITGEPYTILIRIWNETVSNLTLIALGIAVPSPEKRMVQHNSVFWVTVAWSTFAYIWLYLIISVFSPGVIQVFPCIFPCAPCFR</sequence>
<evidence type="ECO:0000313" key="4">
    <source>
        <dbReference type="WBParaSite" id="PEQ_0001088601-mRNA-1"/>
    </source>
</evidence>
<keyword evidence="2" id="KW-0472">Membrane</keyword>
<dbReference type="GO" id="GO:0030424">
    <property type="term" value="C:axon"/>
    <property type="evidence" value="ECO:0007669"/>
    <property type="project" value="TreeGrafter"/>
</dbReference>
<protein>
    <submittedName>
        <fullName evidence="4">Sodium/calcium exchanger membrane region domain-containing protein</fullName>
    </submittedName>
</protein>